<dbReference type="InterPro" id="IPR042869">
    <property type="entry name" value="ARHGAP11A/B"/>
</dbReference>
<dbReference type="Pfam" id="PF00620">
    <property type="entry name" value="RhoGAP"/>
    <property type="match status" value="1"/>
</dbReference>
<dbReference type="Gene3D" id="1.10.555.10">
    <property type="entry name" value="Rho GTPase activation protein"/>
    <property type="match status" value="1"/>
</dbReference>
<dbReference type="InterPro" id="IPR008936">
    <property type="entry name" value="Rho_GTPase_activation_prot"/>
</dbReference>
<feature type="compositionally biased region" description="Low complexity" evidence="1">
    <location>
        <begin position="957"/>
        <end position="968"/>
    </location>
</feature>
<evidence type="ECO:0000259" key="2">
    <source>
        <dbReference type="PROSITE" id="PS50238"/>
    </source>
</evidence>
<feature type="compositionally biased region" description="Polar residues" evidence="1">
    <location>
        <begin position="903"/>
        <end position="917"/>
    </location>
</feature>
<dbReference type="Proteomes" id="UP000786811">
    <property type="component" value="Unassembled WGS sequence"/>
</dbReference>
<feature type="region of interest" description="Disordered" evidence="1">
    <location>
        <begin position="292"/>
        <end position="473"/>
    </location>
</feature>
<evidence type="ECO:0000313" key="4">
    <source>
        <dbReference type="Proteomes" id="UP000786811"/>
    </source>
</evidence>
<dbReference type="SUPFAM" id="SSF48350">
    <property type="entry name" value="GTPase activation domain, GAP"/>
    <property type="match status" value="1"/>
</dbReference>
<dbReference type="PANTHER" id="PTHR15670:SF4">
    <property type="entry name" value="RHO GTPASE-ACTIVATING PROTEIN 11A"/>
    <property type="match status" value="1"/>
</dbReference>
<feature type="compositionally biased region" description="Basic residues" evidence="1">
    <location>
        <begin position="377"/>
        <end position="387"/>
    </location>
</feature>
<feature type="compositionally biased region" description="Polar residues" evidence="1">
    <location>
        <begin position="306"/>
        <end position="321"/>
    </location>
</feature>
<sequence>MLIYDVSDKEKVINSVTNQLRNLGIKSRIKRHVKKVDSDDKQCEKSKKVFNVPLLNQPLDVVQLSSGAIVQVPIFVKHAIVFIEKHISQEGLFRKAGSQARQKELINRLDNGNELGEKYHPLDVANCLKKYFRDLPEPIIPYDYHEIFLRCFMLKCSKVEAILMACLLLPALHLNTLAFFMDFLKNVSQHEGDNKMSSDNLAKVIGPNVMPLRETTIAAMQTRLEAHLFIVKVLIENARCIGVLPKNLIDEQKEAYCMDIDIDRGIEDRLKEKKKKHRSGSLTRMFNGLKKIVGKNGSPEPVPLNGSHSKLLTYDSSQVSPSKAAKKRRNGDGVSAQAVSSKKKRNSLDSDLRATASIPQVVVTSPRDGKSSDKYSAHKSSKVRKYLSHTVHAGHNQKPEKSRKLGISLDRLVSRSKQKINELEATKEEDYPDSSVERRWSTSSEASSKKSLKKQRIQNWSASSLMNSPSVASKQRERFVKATMGDQYEDVFRNADVNLSDDNEERDDINLTSQRRRSQRLSRINKGNQLSNDKGDESSEEYVKIPKREYEEIKNRVSAIESRISQEFGMDGIIDHSVSKQINKNSVNDVQNEYEKTLEEASIENIVSADHLARRLSKELKIRRSSEHKVIRSPSARRISSLRRRSQEKPVSGRRRQSHNSPSWQVSEKNQTKNLTTETSENDNDDATSFCNDETNARLMYLQQQLSTLISHTAEHTGATLSDDEAALNIINMPKSSINGVRRASSFHGNELVNETLQFNSRIDKLKKINSQRNMTNDQEQITHCGDSRVLEIVTEKKISWKNASVYFECETPARTTTSAVQTARASIAKLRTQNAGMVLAKARLFDLNENKNSQESLIERQKRNNNRQHELKNSQSLPVDNNIRKKKSKSPKSVGSRPKLSKSPSEITVTPNSSRQSLDKRSTRRHSLLSDQENRQRVVDDHQFISPSTRRESGRRLSSSSHNHVSSTNAAIAKSENDLVNHAAQFVDVNTINTPLIKKPLSTKTPKSARSLVRRPAIDSRRTPLKAVPPSSGTPKRQSPRYTLKTRQLSRHVN</sequence>
<feature type="region of interest" description="Disordered" evidence="1">
    <location>
        <begin position="495"/>
        <end position="541"/>
    </location>
</feature>
<feature type="compositionally biased region" description="Basic residues" evidence="1">
    <location>
        <begin position="640"/>
        <end position="658"/>
    </location>
</feature>
<dbReference type="GO" id="GO:0005096">
    <property type="term" value="F:GTPase activator activity"/>
    <property type="evidence" value="ECO:0007669"/>
    <property type="project" value="TreeGrafter"/>
</dbReference>
<feature type="region of interest" description="Disordered" evidence="1">
    <location>
        <begin position="999"/>
        <end position="1055"/>
    </location>
</feature>
<feature type="region of interest" description="Disordered" evidence="1">
    <location>
        <begin position="862"/>
        <end position="970"/>
    </location>
</feature>
<dbReference type="PROSITE" id="PS50238">
    <property type="entry name" value="RHOGAP"/>
    <property type="match status" value="1"/>
</dbReference>
<dbReference type="OrthoDB" id="410651at2759"/>
<feature type="compositionally biased region" description="Basic and acidic residues" evidence="1">
    <location>
        <begin position="933"/>
        <end position="956"/>
    </location>
</feature>
<dbReference type="PANTHER" id="PTHR15670">
    <property type="entry name" value="RHO GTPASE ACTIVATING PROTEIN 11A"/>
    <property type="match status" value="1"/>
</dbReference>
<dbReference type="EMBL" id="CAJNRD030001124">
    <property type="protein sequence ID" value="CAG5107019.1"/>
    <property type="molecule type" value="Genomic_DNA"/>
</dbReference>
<proteinExistence type="predicted"/>
<feature type="compositionally biased region" description="Basic and acidic residues" evidence="1">
    <location>
        <begin position="419"/>
        <end position="440"/>
    </location>
</feature>
<keyword evidence="4" id="KW-1185">Reference proteome</keyword>
<dbReference type="AlphaFoldDB" id="A0A8J2HMM1"/>
<organism evidence="3 4">
    <name type="scientific">Cotesia congregata</name>
    <name type="common">Parasitoid wasp</name>
    <name type="synonym">Apanteles congregatus</name>
    <dbReference type="NCBI Taxonomy" id="51543"/>
    <lineage>
        <taxon>Eukaryota</taxon>
        <taxon>Metazoa</taxon>
        <taxon>Ecdysozoa</taxon>
        <taxon>Arthropoda</taxon>
        <taxon>Hexapoda</taxon>
        <taxon>Insecta</taxon>
        <taxon>Pterygota</taxon>
        <taxon>Neoptera</taxon>
        <taxon>Endopterygota</taxon>
        <taxon>Hymenoptera</taxon>
        <taxon>Apocrita</taxon>
        <taxon>Ichneumonoidea</taxon>
        <taxon>Braconidae</taxon>
        <taxon>Microgastrinae</taxon>
        <taxon>Cotesia</taxon>
    </lineage>
</organism>
<reference evidence="3" key="1">
    <citation type="submission" date="2021-04" db="EMBL/GenBank/DDBJ databases">
        <authorList>
            <person name="Chebbi M.A.C M."/>
        </authorList>
    </citation>
    <scope>NUCLEOTIDE SEQUENCE</scope>
</reference>
<gene>
    <name evidence="3" type="ORF">HICCMSTLAB_LOCUS12545</name>
</gene>
<evidence type="ECO:0000256" key="1">
    <source>
        <dbReference type="SAM" id="MobiDB-lite"/>
    </source>
</evidence>
<feature type="compositionally biased region" description="Polar residues" evidence="1">
    <location>
        <begin position="1032"/>
        <end position="1048"/>
    </location>
</feature>
<dbReference type="SMART" id="SM00324">
    <property type="entry name" value="RhoGAP"/>
    <property type="match status" value="1"/>
</dbReference>
<evidence type="ECO:0000313" key="3">
    <source>
        <dbReference type="EMBL" id="CAG5107019.1"/>
    </source>
</evidence>
<feature type="compositionally biased region" description="Basic and acidic residues" evidence="1">
    <location>
        <begin position="367"/>
        <end position="376"/>
    </location>
</feature>
<feature type="compositionally biased region" description="Basic and acidic residues" evidence="1">
    <location>
        <begin position="862"/>
        <end position="873"/>
    </location>
</feature>
<protein>
    <submittedName>
        <fullName evidence="3">Similar to ARHGAP11A: Rho GTPase-activating protein 11A (Homo sapiens)</fullName>
    </submittedName>
</protein>
<name>A0A8J2HMM1_COTCN</name>
<accession>A0A8J2HMM1</accession>
<feature type="compositionally biased region" description="Polar residues" evidence="1">
    <location>
        <begin position="659"/>
        <end position="679"/>
    </location>
</feature>
<feature type="domain" description="Rho-GAP" evidence="2">
    <location>
        <begin position="62"/>
        <end position="242"/>
    </location>
</feature>
<dbReference type="InterPro" id="IPR000198">
    <property type="entry name" value="RhoGAP_dom"/>
</dbReference>
<feature type="region of interest" description="Disordered" evidence="1">
    <location>
        <begin position="625"/>
        <end position="691"/>
    </location>
</feature>
<comment type="caution">
    <text evidence="3">The sequence shown here is derived from an EMBL/GenBank/DDBJ whole genome shotgun (WGS) entry which is preliminary data.</text>
</comment>
<dbReference type="GO" id="GO:0007165">
    <property type="term" value="P:signal transduction"/>
    <property type="evidence" value="ECO:0007669"/>
    <property type="project" value="InterPro"/>
</dbReference>
<feature type="compositionally biased region" description="Polar residues" evidence="1">
    <location>
        <begin position="457"/>
        <end position="473"/>
    </location>
</feature>